<comment type="catalytic activity">
    <reaction evidence="1">
        <text>ATP + protein L-histidine = ADP + protein N-phospho-L-histidine.</text>
        <dbReference type="EC" id="2.7.13.3"/>
    </reaction>
</comment>
<dbReference type="KEGG" id="bdh:GV66_18430"/>
<dbReference type="PANTHER" id="PTHR43711:SF31">
    <property type="entry name" value="HISTIDINE KINASE"/>
    <property type="match status" value="1"/>
</dbReference>
<keyword evidence="10" id="KW-0547">Nucleotide-binding</keyword>
<evidence type="ECO:0000313" key="7">
    <source>
        <dbReference type="EMBL" id="KAA5382286.1"/>
    </source>
</evidence>
<dbReference type="Proteomes" id="UP001055104">
    <property type="component" value="Unassembled WGS sequence"/>
</dbReference>
<dbReference type="Proteomes" id="UP000294834">
    <property type="component" value="Unassembled WGS sequence"/>
</dbReference>
<keyword evidence="4" id="KW-0418">Kinase</keyword>
<evidence type="ECO:0000313" key="8">
    <source>
        <dbReference type="EMBL" id="KAA5391999.1"/>
    </source>
</evidence>
<evidence type="ECO:0000313" key="9">
    <source>
        <dbReference type="EMBL" id="KAA5401261.1"/>
    </source>
</evidence>
<dbReference type="EMBL" id="SLTU01000001">
    <property type="protein sequence ID" value="TDA75373.1"/>
    <property type="molecule type" value="Genomic_DNA"/>
</dbReference>
<dbReference type="EC" id="2.7.13.3" evidence="2"/>
<evidence type="ECO:0000313" key="6">
    <source>
        <dbReference type="EMBL" id="GKH82965.1"/>
    </source>
</evidence>
<name>A0A076JB07_9BACT</name>
<dbReference type="Proteomes" id="UP000441162">
    <property type="component" value="Unassembled WGS sequence"/>
</dbReference>
<evidence type="ECO:0000256" key="2">
    <source>
        <dbReference type="ARBA" id="ARBA00012438"/>
    </source>
</evidence>
<dbReference type="RefSeq" id="WP_008654615.1">
    <property type="nucleotide sequence ID" value="NZ_BQOA01000001.1"/>
</dbReference>
<dbReference type="Proteomes" id="UP000481616">
    <property type="component" value="Unassembled WGS sequence"/>
</dbReference>
<proteinExistence type="predicted"/>
<evidence type="ECO:0000256" key="3">
    <source>
        <dbReference type="ARBA" id="ARBA00022679"/>
    </source>
</evidence>
<dbReference type="AlphaFoldDB" id="A0A076JB07"/>
<dbReference type="EMBL" id="VVZA01000037">
    <property type="protein sequence ID" value="KAA5401261.1"/>
    <property type="molecule type" value="Genomic_DNA"/>
</dbReference>
<evidence type="ECO:0000313" key="16">
    <source>
        <dbReference type="Proteomes" id="UP000481616"/>
    </source>
</evidence>
<reference evidence="12 13" key="2">
    <citation type="journal article" date="2019" name="Nat. Microbiol.">
        <title>Genomic variation and strain-specific functional adaptation in the human gut microbiome during early life.</title>
        <authorList>
            <person name="Vatanen T."/>
            <person name="Plichta D.R."/>
            <person name="Somani J."/>
            <person name="Munch P.C."/>
            <person name="Arthur T.D."/>
            <person name="Hall A.B."/>
            <person name="Rudolf S."/>
            <person name="Oakeley E.J."/>
            <person name="Ke X."/>
            <person name="Young R.A."/>
            <person name="Haiser H.J."/>
            <person name="Kolde R."/>
            <person name="Yassour M."/>
            <person name="Luopajarvi K."/>
            <person name="Siljander H."/>
            <person name="Virtanen S.M."/>
            <person name="Ilonen J."/>
            <person name="Uibo R."/>
            <person name="Tillmann V."/>
            <person name="Mokurov S."/>
            <person name="Dorshakova N."/>
            <person name="Porter J.A."/>
            <person name="McHardy A.C."/>
            <person name="Lahdesmaki H."/>
            <person name="Vlamakis H."/>
            <person name="Huttenhower C."/>
            <person name="Knip M."/>
            <person name="Xavier R.J."/>
        </authorList>
    </citation>
    <scope>NUCLEOTIDE SEQUENCE [LARGE SCALE GENOMIC DNA]</scope>
    <source>
        <strain evidence="10 12">RJX1047</strain>
        <strain evidence="11 13">RJX1052</strain>
    </source>
</reference>
<protein>
    <recommendedName>
        <fullName evidence="2">histidine kinase</fullName>
        <ecNumber evidence="2">2.7.13.3</ecNumber>
    </recommendedName>
</protein>
<dbReference type="GO" id="GO:0005524">
    <property type="term" value="F:ATP binding"/>
    <property type="evidence" value="ECO:0007669"/>
    <property type="project" value="UniProtKB-KW"/>
</dbReference>
<dbReference type="GO" id="GO:0000160">
    <property type="term" value="P:phosphorelay signal transduction system"/>
    <property type="evidence" value="ECO:0007669"/>
    <property type="project" value="UniProtKB-KW"/>
</dbReference>
<evidence type="ECO:0000256" key="4">
    <source>
        <dbReference type="ARBA" id="ARBA00022777"/>
    </source>
</evidence>
<reference evidence="6" key="3">
    <citation type="submission" date="2022-01" db="EMBL/GenBank/DDBJ databases">
        <title>Novel bile acid biosynthetic pathways are enriched in the microbiome of centenarians.</title>
        <authorList>
            <person name="Sato Y."/>
            <person name="Atarashi K."/>
            <person name="Plichta R.D."/>
            <person name="Arai Y."/>
            <person name="Sasajima S."/>
            <person name="Kearney M.S."/>
            <person name="Suda W."/>
            <person name="Takeshita K."/>
            <person name="Sasaki T."/>
            <person name="Okamoto S."/>
            <person name="Skelly N.A."/>
            <person name="Okamura Y."/>
            <person name="Vlamakis H."/>
            <person name="Li Y."/>
            <person name="Tanoue T."/>
            <person name="Takei H."/>
            <person name="Nittono H."/>
            <person name="Narushima S."/>
            <person name="Irie J."/>
            <person name="Itoh H."/>
            <person name="Moriya K."/>
            <person name="Sugiura Y."/>
            <person name="Suematsu M."/>
            <person name="Moritoki N."/>
            <person name="Shibata S."/>
            <person name="Littman R.D."/>
            <person name="Fischbach A.M."/>
            <person name="Uwamino Y."/>
            <person name="Inoue T."/>
            <person name="Honda A."/>
            <person name="Hattori M."/>
            <person name="Murai T."/>
            <person name="Xavier J.R."/>
            <person name="Hirose N."/>
            <person name="Honda K."/>
        </authorList>
    </citation>
    <scope>NUCLEOTIDE SEQUENCE</scope>
    <source>
        <strain evidence="6">CE91-St7</strain>
    </source>
</reference>
<dbReference type="EMBL" id="VVYY01000036">
    <property type="protein sequence ID" value="KAA5391999.1"/>
    <property type="molecule type" value="Genomic_DNA"/>
</dbReference>
<dbReference type="GO" id="GO:0004673">
    <property type="term" value="F:protein histidine kinase activity"/>
    <property type="evidence" value="ECO:0007669"/>
    <property type="project" value="UniProtKB-EC"/>
</dbReference>
<dbReference type="InterPro" id="IPR050736">
    <property type="entry name" value="Sensor_HK_Regulatory"/>
</dbReference>
<reference evidence="14 15" key="1">
    <citation type="journal article" date="2019" name="Nat. Med.">
        <title>A library of human gut bacterial isolates paired with longitudinal multiomics data enables mechanistic microbiome research.</title>
        <authorList>
            <person name="Poyet M."/>
            <person name="Groussin M."/>
            <person name="Gibbons S.M."/>
            <person name="Avila-Pacheco J."/>
            <person name="Jiang X."/>
            <person name="Kearney S.M."/>
            <person name="Perrotta A.R."/>
            <person name="Berdy B."/>
            <person name="Zhao S."/>
            <person name="Lieberman T.D."/>
            <person name="Swanson P.K."/>
            <person name="Smith M."/>
            <person name="Roesemann S."/>
            <person name="Alexander J.E."/>
            <person name="Rich S.A."/>
            <person name="Livny J."/>
            <person name="Vlamakis H."/>
            <person name="Clish C."/>
            <person name="Bullock K."/>
            <person name="Deik A."/>
            <person name="Scott J."/>
            <person name="Pierce K.A."/>
            <person name="Xavier R.J."/>
            <person name="Alm E.J."/>
        </authorList>
    </citation>
    <scope>NUCLEOTIDE SEQUENCE [LARGE SCALE GENOMIC DNA]</scope>
    <source>
        <strain evidence="8 16">BIOML-A1</strain>
        <strain evidence="9 15">BIOML-A4</strain>
        <strain evidence="7 14">BIOML-A5</strain>
    </source>
</reference>
<dbReference type="PANTHER" id="PTHR43711">
    <property type="entry name" value="TWO-COMPONENT HISTIDINE KINASE"/>
    <property type="match status" value="1"/>
</dbReference>
<evidence type="ECO:0000256" key="1">
    <source>
        <dbReference type="ARBA" id="ARBA00000085"/>
    </source>
</evidence>
<keyword evidence="3" id="KW-0808">Transferase</keyword>
<evidence type="ECO:0000313" key="15">
    <source>
        <dbReference type="Proteomes" id="UP000441162"/>
    </source>
</evidence>
<sequence>MIGDILDLSKIESGTLKFVWSDVNINAMIYDLEKVFQLRNKNNPEVEIRFVPGMEECVIRTERLMGGRIGVEFEQGEGSTFWFTIPQKPIIHFAERREIVRAMENY</sequence>
<dbReference type="Proteomes" id="UP000294527">
    <property type="component" value="Unassembled WGS sequence"/>
</dbReference>
<dbReference type="EMBL" id="VVZB01000006">
    <property type="protein sequence ID" value="KAA5382286.1"/>
    <property type="molecule type" value="Genomic_DNA"/>
</dbReference>
<keyword evidence="5" id="KW-0902">Two-component regulatory system</keyword>
<evidence type="ECO:0000313" key="12">
    <source>
        <dbReference type="Proteomes" id="UP000294527"/>
    </source>
</evidence>
<dbReference type="KEGG" id="bdo:EL88_10620"/>
<accession>A0A076JB07</accession>
<dbReference type="Proteomes" id="UP000347681">
    <property type="component" value="Unassembled WGS sequence"/>
</dbReference>
<evidence type="ECO:0000256" key="5">
    <source>
        <dbReference type="ARBA" id="ARBA00023012"/>
    </source>
</evidence>
<evidence type="ECO:0000313" key="14">
    <source>
        <dbReference type="Proteomes" id="UP000347681"/>
    </source>
</evidence>
<comment type="caution">
    <text evidence="10">The sequence shown here is derived from an EMBL/GenBank/DDBJ whole genome shotgun (WGS) entry which is preliminary data.</text>
</comment>
<evidence type="ECO:0000313" key="10">
    <source>
        <dbReference type="EMBL" id="TDA75373.1"/>
    </source>
</evidence>
<gene>
    <name evidence="6" type="ORF">CE91St7_38490</name>
    <name evidence="10" type="ORF">E1I98_02810</name>
    <name evidence="11" type="ORF">E1J06_11665</name>
    <name evidence="9" type="ORF">F2Y51_22580</name>
    <name evidence="8" type="ORF">F2Y58_22935</name>
    <name evidence="7" type="ORF">F2Y61_13830</name>
</gene>
<dbReference type="EMBL" id="SLTX01000001">
    <property type="protein sequence ID" value="TDB08008.1"/>
    <property type="molecule type" value="Genomic_DNA"/>
</dbReference>
<dbReference type="EMBL" id="BQOB01000001">
    <property type="protein sequence ID" value="GKH82965.1"/>
    <property type="molecule type" value="Genomic_DNA"/>
</dbReference>
<dbReference type="eggNOG" id="COG2205">
    <property type="taxonomic scope" value="Bacteria"/>
</dbReference>
<evidence type="ECO:0000313" key="11">
    <source>
        <dbReference type="EMBL" id="TDB08008.1"/>
    </source>
</evidence>
<evidence type="ECO:0000313" key="13">
    <source>
        <dbReference type="Proteomes" id="UP000294834"/>
    </source>
</evidence>
<keyword evidence="10" id="KW-0067">ATP-binding</keyword>
<organism evidence="10 12">
    <name type="scientific">Phocaeicola dorei</name>
    <dbReference type="NCBI Taxonomy" id="357276"/>
    <lineage>
        <taxon>Bacteria</taxon>
        <taxon>Pseudomonadati</taxon>
        <taxon>Bacteroidota</taxon>
        <taxon>Bacteroidia</taxon>
        <taxon>Bacteroidales</taxon>
        <taxon>Bacteroidaceae</taxon>
        <taxon>Phocaeicola</taxon>
    </lineage>
</organism>